<dbReference type="Proteomes" id="UP000799444">
    <property type="component" value="Unassembled WGS sequence"/>
</dbReference>
<dbReference type="OrthoDB" id="2993351at2759"/>
<keyword evidence="3" id="KW-1185">Reference proteome</keyword>
<sequence length="210" mass="24512">DDIKKSAPNKDCLVRLYLGKRRNRHVSRFFQLRNFSLHLDQMEELALNVKEFAVHIADALTVMHWAVKTDANDVEFVLGSAPDRTALPERILPKTYTAAELRKMKPNTSTWADHFDDFKHSTTHIWMLDFNRCEEFTPDEAGMQQIVQAFFQNDPYFPRPPAELPQDQELWDTFAARYLEFSASLVEQEIKDLPNRFIELAVLEQAKRKG</sequence>
<comment type="caution">
    <text evidence="2">The sequence shown here is derived from an EMBL/GenBank/DDBJ whole genome shotgun (WGS) entry which is preliminary data.</text>
</comment>
<evidence type="ECO:0000313" key="3">
    <source>
        <dbReference type="Proteomes" id="UP000799444"/>
    </source>
</evidence>
<organism evidence="2 3">
    <name type="scientific">Polyplosphaeria fusca</name>
    <dbReference type="NCBI Taxonomy" id="682080"/>
    <lineage>
        <taxon>Eukaryota</taxon>
        <taxon>Fungi</taxon>
        <taxon>Dikarya</taxon>
        <taxon>Ascomycota</taxon>
        <taxon>Pezizomycotina</taxon>
        <taxon>Dothideomycetes</taxon>
        <taxon>Pleosporomycetidae</taxon>
        <taxon>Pleosporales</taxon>
        <taxon>Tetraplosphaeriaceae</taxon>
        <taxon>Polyplosphaeria</taxon>
    </lineage>
</organism>
<dbReference type="AlphaFoldDB" id="A0A9P4R6G0"/>
<accession>A0A9P4R6G0</accession>
<reference evidence="2" key="1">
    <citation type="journal article" date="2020" name="Stud. Mycol.">
        <title>101 Dothideomycetes genomes: a test case for predicting lifestyles and emergence of pathogens.</title>
        <authorList>
            <person name="Haridas S."/>
            <person name="Albert R."/>
            <person name="Binder M."/>
            <person name="Bloem J."/>
            <person name="Labutti K."/>
            <person name="Salamov A."/>
            <person name="Andreopoulos B."/>
            <person name="Baker S."/>
            <person name="Barry K."/>
            <person name="Bills G."/>
            <person name="Bluhm B."/>
            <person name="Cannon C."/>
            <person name="Castanera R."/>
            <person name="Culley D."/>
            <person name="Daum C."/>
            <person name="Ezra D."/>
            <person name="Gonzalez J."/>
            <person name="Henrissat B."/>
            <person name="Kuo A."/>
            <person name="Liang C."/>
            <person name="Lipzen A."/>
            <person name="Lutzoni F."/>
            <person name="Magnuson J."/>
            <person name="Mondo S."/>
            <person name="Nolan M."/>
            <person name="Ohm R."/>
            <person name="Pangilinan J."/>
            <person name="Park H.-J."/>
            <person name="Ramirez L."/>
            <person name="Alfaro M."/>
            <person name="Sun H."/>
            <person name="Tritt A."/>
            <person name="Yoshinaga Y."/>
            <person name="Zwiers L.-H."/>
            <person name="Turgeon B."/>
            <person name="Goodwin S."/>
            <person name="Spatafora J."/>
            <person name="Crous P."/>
            <person name="Grigoriev I."/>
        </authorList>
    </citation>
    <scope>NUCLEOTIDE SEQUENCE</scope>
    <source>
        <strain evidence="2">CBS 125425</strain>
    </source>
</reference>
<feature type="non-terminal residue" evidence="2">
    <location>
        <position position="1"/>
    </location>
</feature>
<dbReference type="InterPro" id="IPR022137">
    <property type="entry name" value="Znf_prot_DUF3669"/>
</dbReference>
<evidence type="ECO:0000313" key="2">
    <source>
        <dbReference type="EMBL" id="KAF2737693.1"/>
    </source>
</evidence>
<dbReference type="PANTHER" id="PTHR40780:SF2">
    <property type="entry name" value="DUF3669 DOMAIN-CONTAINING PROTEIN"/>
    <property type="match status" value="1"/>
</dbReference>
<proteinExistence type="predicted"/>
<name>A0A9P4R6G0_9PLEO</name>
<gene>
    <name evidence="2" type="ORF">EJ04DRAFT_591237</name>
</gene>
<dbReference type="Pfam" id="PF12417">
    <property type="entry name" value="DUF3669"/>
    <property type="match status" value="1"/>
</dbReference>
<protein>
    <recommendedName>
        <fullName evidence="1">DUF3669 domain-containing protein</fullName>
    </recommendedName>
</protein>
<dbReference type="PANTHER" id="PTHR40780">
    <property type="entry name" value="DUF3669 DOMAIN-CONTAINING PROTEIN"/>
    <property type="match status" value="1"/>
</dbReference>
<dbReference type="EMBL" id="ML996114">
    <property type="protein sequence ID" value="KAF2737693.1"/>
    <property type="molecule type" value="Genomic_DNA"/>
</dbReference>
<evidence type="ECO:0000259" key="1">
    <source>
        <dbReference type="Pfam" id="PF12417"/>
    </source>
</evidence>
<feature type="domain" description="DUF3669" evidence="1">
    <location>
        <begin position="125"/>
        <end position="188"/>
    </location>
</feature>